<keyword evidence="1" id="KW-0812">Transmembrane</keyword>
<dbReference type="Pfam" id="PF22765">
    <property type="entry name" value="DUF7010"/>
    <property type="match status" value="1"/>
</dbReference>
<feature type="transmembrane region" description="Helical" evidence="1">
    <location>
        <begin position="14"/>
        <end position="39"/>
    </location>
</feature>
<dbReference type="EMBL" id="CP050063">
    <property type="protein sequence ID" value="QIP17919.1"/>
    <property type="molecule type" value="Genomic_DNA"/>
</dbReference>
<evidence type="ECO:0000256" key="1">
    <source>
        <dbReference type="SAM" id="Phobius"/>
    </source>
</evidence>
<dbReference type="AlphaFoldDB" id="A0A6G9B010"/>
<dbReference type="InterPro" id="IPR053824">
    <property type="entry name" value="DUF7010"/>
</dbReference>
<feature type="transmembrane region" description="Helical" evidence="1">
    <location>
        <begin position="152"/>
        <end position="174"/>
    </location>
</feature>
<organism evidence="2 3">
    <name type="scientific">Spirosoma aureum</name>
    <dbReference type="NCBI Taxonomy" id="2692134"/>
    <lineage>
        <taxon>Bacteria</taxon>
        <taxon>Pseudomonadati</taxon>
        <taxon>Bacteroidota</taxon>
        <taxon>Cytophagia</taxon>
        <taxon>Cytophagales</taxon>
        <taxon>Cytophagaceae</taxon>
        <taxon>Spirosoma</taxon>
    </lineage>
</organism>
<accession>A0A6G9B010</accession>
<gene>
    <name evidence="2" type="ORF">G8759_22250</name>
</gene>
<name>A0A6G9B010_9BACT</name>
<protein>
    <submittedName>
        <fullName evidence="2">Uncharacterized protein</fullName>
    </submittedName>
</protein>
<keyword evidence="3" id="KW-1185">Reference proteome</keyword>
<sequence>MDSVKAAQTDMRSAYLNGATGVLVSGLVWITTAVVISLFSTKHAIWALLVGGALIHPIGTLVNKLLGVKVPINKDNPLASLALEGTIFMRMSIPVAYGLALVRPAWFFQSMLMIIGGRYLTFHTLYGNKLYWLLGGVLGLSAYGLYTSNAQAMITTLTGGLIEIGFSIILYYDFSFRKQIGAARL</sequence>
<dbReference type="KEGG" id="spib:G8759_22250"/>
<evidence type="ECO:0000313" key="3">
    <source>
        <dbReference type="Proteomes" id="UP000501802"/>
    </source>
</evidence>
<feature type="transmembrane region" description="Helical" evidence="1">
    <location>
        <begin position="45"/>
        <end position="66"/>
    </location>
</feature>
<keyword evidence="1" id="KW-0472">Membrane</keyword>
<reference evidence="2 3" key="1">
    <citation type="submission" date="2020-03" db="EMBL/GenBank/DDBJ databases">
        <authorList>
            <person name="Kim M.K."/>
        </authorList>
    </citation>
    <scope>NUCLEOTIDE SEQUENCE [LARGE SCALE GENOMIC DNA]</scope>
    <source>
        <strain evidence="2 3">BT328</strain>
    </source>
</reference>
<keyword evidence="1" id="KW-1133">Transmembrane helix</keyword>
<evidence type="ECO:0000313" key="2">
    <source>
        <dbReference type="EMBL" id="QIP17919.1"/>
    </source>
</evidence>
<dbReference type="Proteomes" id="UP000501802">
    <property type="component" value="Chromosome"/>
</dbReference>
<feature type="transmembrane region" description="Helical" evidence="1">
    <location>
        <begin position="129"/>
        <end position="146"/>
    </location>
</feature>
<proteinExistence type="predicted"/>